<dbReference type="Pfam" id="PF21000">
    <property type="entry name" value="RMI1_N_N"/>
    <property type="match status" value="1"/>
</dbReference>
<feature type="domain" description="RecQ mediated genome instability protein 1 OB-fold" evidence="3">
    <location>
        <begin position="67"/>
        <end position="198"/>
    </location>
</feature>
<comment type="similarity">
    <text evidence="1">Belongs to the RMI1 family.</text>
</comment>
<proteinExistence type="inferred from homology"/>
<dbReference type="Gene3D" id="6.10.140.770">
    <property type="match status" value="1"/>
</dbReference>
<feature type="domain" description="RMI1 N-terminal" evidence="5">
    <location>
        <begin position="14"/>
        <end position="60"/>
    </location>
</feature>
<evidence type="ECO:0000256" key="2">
    <source>
        <dbReference type="ARBA" id="ARBA00018987"/>
    </source>
</evidence>
<evidence type="ECO:0000259" key="3">
    <source>
        <dbReference type="Pfam" id="PF08585"/>
    </source>
</evidence>
<evidence type="ECO:0000259" key="5">
    <source>
        <dbReference type="Pfam" id="PF21000"/>
    </source>
</evidence>
<feature type="domain" description="RecQ-mediated genome instability protein 1 C-terminal OB-fold" evidence="4">
    <location>
        <begin position="455"/>
        <end position="582"/>
    </location>
</feature>
<dbReference type="GO" id="GO:0000712">
    <property type="term" value="P:resolution of meiotic recombination intermediates"/>
    <property type="evidence" value="ECO:0007669"/>
    <property type="project" value="TreeGrafter"/>
</dbReference>
<protein>
    <recommendedName>
        <fullName evidence="2">RecQ-mediated genome instability protein 1</fullName>
    </recommendedName>
</protein>
<dbReference type="GO" id="GO:0031422">
    <property type="term" value="C:RecQ family helicase-topoisomerase III complex"/>
    <property type="evidence" value="ECO:0007669"/>
    <property type="project" value="TreeGrafter"/>
</dbReference>
<reference evidence="6 7" key="1">
    <citation type="submission" date="2024-05" db="EMBL/GenBank/DDBJ databases">
        <title>The nuclear and mitochondrial genome assemblies of Tetragonisca angustula (Apidae: Meliponini), a tiny yet remarkable pollinator in the Neotropics.</title>
        <authorList>
            <person name="Ferrari R."/>
            <person name="Ricardo P.C."/>
            <person name="Dias F.C."/>
            <person name="Araujo N.S."/>
            <person name="Soares D.O."/>
            <person name="Zhou Q.-S."/>
            <person name="Zhu C.-D."/>
            <person name="Coutinho L."/>
            <person name="Airas M.C."/>
            <person name="Batista T.M."/>
        </authorList>
    </citation>
    <scope>NUCLEOTIDE SEQUENCE [LARGE SCALE GENOMIC DNA]</scope>
    <source>
        <strain evidence="6">ASF017062</strain>
        <tissue evidence="6">Abdomen</tissue>
    </source>
</reference>
<dbReference type="Gene3D" id="2.40.50.770">
    <property type="entry name" value="RecQ-mediated genome instability protein Rmi1, C-terminal domain"/>
    <property type="match status" value="1"/>
</dbReference>
<dbReference type="Pfam" id="PF16099">
    <property type="entry name" value="RMI1_C"/>
    <property type="match status" value="1"/>
</dbReference>
<gene>
    <name evidence="6" type="ORF">QLX08_008510</name>
</gene>
<sequence>MNENVFRQIKSKLTSEFYSMNNEWLRDCIEFYVDQHKNSSSQEILQFVKVQWQLSDLREINNENGSLPHNLSEQKFIVLNENYILQVEQMYDIAISKYKQLEQIRNTHISEVELSEAEKMEKWEPPKKRMMQLRLTDGLQDVIGIEYSYISQLNDMLLPGYKVMIMGPVKCRKGVLLLEEGKLKGIGGEVDSLLIPNALENILARALNLPENPDPYNDNDTKSNAIKHEEPQIDDSFFEEDFEINFEDVSKIEDSHKKDNKKYNKDSIETEIKTKINTEIKTDQDHKNEKVFIDDDCFQTEIENINTEIKTIYHESEKILDDDDCLLEMIDEGQLIETQIEQKNITPFRTLPKEGNDDIIIINDEEVTDVKYDVSKKIEKKNSSHLNSKLFTIKSDSSVSRSKLKEKRKSLLTGEKRSVPSSPPEIVPLKKSKINRRITEFAKVINTPEEPKICEFIRDINNETVTETIFRTIRGHVEVVGKLTKKDSLWILEAVVADGTGIIEVSFSNKVLENLIGFSVQEFSLKKKLRKNPEIEHELRMNFRSAEQKVKTLDALLKLELNTNKKPIVIEITDLSQEQKEVIDRQIKNFLLKNNI</sequence>
<dbReference type="PANTHER" id="PTHR14790:SF15">
    <property type="entry name" value="RECQ-MEDIATED GENOME INSTABILITY PROTEIN 1"/>
    <property type="match status" value="1"/>
</dbReference>
<evidence type="ECO:0000256" key="1">
    <source>
        <dbReference type="ARBA" id="ARBA00006395"/>
    </source>
</evidence>
<dbReference type="InterPro" id="IPR013894">
    <property type="entry name" value="RMI1_OB"/>
</dbReference>
<evidence type="ECO:0000313" key="7">
    <source>
        <dbReference type="Proteomes" id="UP001432146"/>
    </source>
</evidence>
<dbReference type="Proteomes" id="UP001432146">
    <property type="component" value="Unassembled WGS sequence"/>
</dbReference>
<accession>A0AAW0ZLG9</accession>
<dbReference type="GO" id="GO:0000724">
    <property type="term" value="P:double-strand break repair via homologous recombination"/>
    <property type="evidence" value="ECO:0007669"/>
    <property type="project" value="TreeGrafter"/>
</dbReference>
<dbReference type="EMBL" id="JAWNGG020000182">
    <property type="protein sequence ID" value="KAK9297989.1"/>
    <property type="molecule type" value="Genomic_DNA"/>
</dbReference>
<dbReference type="GO" id="GO:0016604">
    <property type="term" value="C:nuclear body"/>
    <property type="evidence" value="ECO:0007669"/>
    <property type="project" value="TreeGrafter"/>
</dbReference>
<dbReference type="InterPro" id="IPR049363">
    <property type="entry name" value="RMI1_N"/>
</dbReference>
<name>A0AAW0ZLG9_9HYME</name>
<dbReference type="GO" id="GO:0000166">
    <property type="term" value="F:nucleotide binding"/>
    <property type="evidence" value="ECO:0007669"/>
    <property type="project" value="InterPro"/>
</dbReference>
<dbReference type="AlphaFoldDB" id="A0AAW0ZLG9"/>
<comment type="caution">
    <text evidence="6">The sequence shown here is derived from an EMBL/GenBank/DDBJ whole genome shotgun (WGS) entry which is preliminary data.</text>
</comment>
<dbReference type="InterPro" id="IPR032199">
    <property type="entry name" value="RMI1_C"/>
</dbReference>
<dbReference type="Pfam" id="PF08585">
    <property type="entry name" value="RMI1_N_C"/>
    <property type="match status" value="1"/>
</dbReference>
<keyword evidence="7" id="KW-1185">Reference proteome</keyword>
<dbReference type="SMART" id="SM01161">
    <property type="entry name" value="DUF1767"/>
    <property type="match status" value="1"/>
</dbReference>
<evidence type="ECO:0000313" key="6">
    <source>
        <dbReference type="EMBL" id="KAK9297989.1"/>
    </source>
</evidence>
<organism evidence="6 7">
    <name type="scientific">Tetragonisca angustula</name>
    <dbReference type="NCBI Taxonomy" id="166442"/>
    <lineage>
        <taxon>Eukaryota</taxon>
        <taxon>Metazoa</taxon>
        <taxon>Ecdysozoa</taxon>
        <taxon>Arthropoda</taxon>
        <taxon>Hexapoda</taxon>
        <taxon>Insecta</taxon>
        <taxon>Pterygota</taxon>
        <taxon>Neoptera</taxon>
        <taxon>Endopterygota</taxon>
        <taxon>Hymenoptera</taxon>
        <taxon>Apocrita</taxon>
        <taxon>Aculeata</taxon>
        <taxon>Apoidea</taxon>
        <taxon>Anthophila</taxon>
        <taxon>Apidae</taxon>
        <taxon>Tetragonisca</taxon>
    </lineage>
</organism>
<evidence type="ECO:0000259" key="4">
    <source>
        <dbReference type="Pfam" id="PF16099"/>
    </source>
</evidence>
<dbReference type="InterPro" id="IPR042470">
    <property type="entry name" value="RMI1_N_C_sf"/>
</dbReference>
<dbReference type="PANTHER" id="PTHR14790">
    <property type="entry name" value="RECQ-MEDIATED GENOME INSTABILITY PROTEIN 1 RMI1"/>
    <property type="match status" value="1"/>
</dbReference>